<feature type="domain" description="ABC transporter" evidence="4">
    <location>
        <begin position="14"/>
        <end position="240"/>
    </location>
</feature>
<dbReference type="SUPFAM" id="SSF52540">
    <property type="entry name" value="P-loop containing nucleoside triphosphate hydrolases"/>
    <property type="match status" value="1"/>
</dbReference>
<dbReference type="AlphaFoldDB" id="A0A2N5JBM7"/>
<evidence type="ECO:0000256" key="3">
    <source>
        <dbReference type="ARBA" id="ARBA00022840"/>
    </source>
</evidence>
<keyword evidence="1" id="KW-0813">Transport</keyword>
<dbReference type="PANTHER" id="PTHR42939">
    <property type="entry name" value="ABC TRANSPORTER ATP-BINDING PROTEIN ALBC-RELATED"/>
    <property type="match status" value="1"/>
</dbReference>
<evidence type="ECO:0000313" key="6">
    <source>
        <dbReference type="Proteomes" id="UP000235050"/>
    </source>
</evidence>
<evidence type="ECO:0000259" key="4">
    <source>
        <dbReference type="PROSITE" id="PS50893"/>
    </source>
</evidence>
<dbReference type="Gene3D" id="3.40.50.300">
    <property type="entry name" value="P-loop containing nucleotide triphosphate hydrolases"/>
    <property type="match status" value="1"/>
</dbReference>
<dbReference type="InterPro" id="IPR027417">
    <property type="entry name" value="P-loop_NTPase"/>
</dbReference>
<dbReference type="Pfam" id="PF00005">
    <property type="entry name" value="ABC_tran"/>
    <property type="match status" value="1"/>
</dbReference>
<evidence type="ECO:0000313" key="5">
    <source>
        <dbReference type="EMBL" id="PLS31616.1"/>
    </source>
</evidence>
<dbReference type="OrthoDB" id="9804819at2"/>
<dbReference type="PROSITE" id="PS50893">
    <property type="entry name" value="ABC_TRANSPORTER_2"/>
    <property type="match status" value="1"/>
</dbReference>
<evidence type="ECO:0000256" key="2">
    <source>
        <dbReference type="ARBA" id="ARBA00022741"/>
    </source>
</evidence>
<dbReference type="GO" id="GO:0016887">
    <property type="term" value="F:ATP hydrolysis activity"/>
    <property type="evidence" value="ECO:0007669"/>
    <property type="project" value="InterPro"/>
</dbReference>
<reference evidence="5 6" key="1">
    <citation type="submission" date="2017-07" db="EMBL/GenBank/DDBJ databases">
        <title>Bifidobacterium novel species.</title>
        <authorList>
            <person name="Lugli G.A."/>
            <person name="Milani C."/>
            <person name="Duranti S."/>
            <person name="Mangifesta M."/>
        </authorList>
    </citation>
    <scope>NUCLEOTIDE SEQUENCE [LARGE SCALE GENOMIC DNA]</scope>
    <source>
        <strain evidence="6">Uis1B</strain>
    </source>
</reference>
<evidence type="ECO:0000256" key="1">
    <source>
        <dbReference type="ARBA" id="ARBA00022448"/>
    </source>
</evidence>
<dbReference type="PANTHER" id="PTHR42939:SF3">
    <property type="entry name" value="ABC TRANSPORTER ATP-BINDING COMPONENT"/>
    <property type="match status" value="1"/>
</dbReference>
<gene>
    <name evidence="5" type="ORF">Uis1B_0608</name>
</gene>
<dbReference type="GO" id="GO:0005524">
    <property type="term" value="F:ATP binding"/>
    <property type="evidence" value="ECO:0007669"/>
    <property type="project" value="UniProtKB-KW"/>
</dbReference>
<dbReference type="RefSeq" id="WP_101615468.1">
    <property type="nucleotide sequence ID" value="NZ_NMWU01000008.1"/>
</dbReference>
<dbReference type="SMART" id="SM00382">
    <property type="entry name" value="AAA"/>
    <property type="match status" value="1"/>
</dbReference>
<name>A0A2N5JBM7_9BIFI</name>
<accession>A0A2N5JBM7</accession>
<organism evidence="5 6">
    <name type="scientific">Bifidobacterium margollesii</name>
    <dbReference type="NCBI Taxonomy" id="2020964"/>
    <lineage>
        <taxon>Bacteria</taxon>
        <taxon>Bacillati</taxon>
        <taxon>Actinomycetota</taxon>
        <taxon>Actinomycetes</taxon>
        <taxon>Bifidobacteriales</taxon>
        <taxon>Bifidobacteriaceae</taxon>
        <taxon>Bifidobacterium</taxon>
    </lineage>
</organism>
<keyword evidence="3 5" id="KW-0067">ATP-binding</keyword>
<comment type="caution">
    <text evidence="5">The sequence shown here is derived from an EMBL/GenBank/DDBJ whole genome shotgun (WGS) entry which is preliminary data.</text>
</comment>
<keyword evidence="6" id="KW-1185">Reference proteome</keyword>
<dbReference type="CDD" id="cd03230">
    <property type="entry name" value="ABC_DR_subfamily_A"/>
    <property type="match status" value="1"/>
</dbReference>
<sequence>MVLDAISGTEPLALSVNGVSKQYDSGFRLDDITFDLPSGYIMGLIGPNGAGKSTLIKLILNMVRRDAGSIEVLGYDNITNEEQAKERLGVVFDSSYFVDVWTIRKVEQSVRGLYSTWNHRLFDGYLRRFGLDRRKKVKELSRGMLMKLMLAVALSHDARLLILDEPTSGLDVLARDELMDILHEYIEDGEHTVLFSTHITSDLENAADFITYITRGRLYFTGPKDEFLDAFRVVKGGLGDLDETIRARAVGIHRYETGFDALLRVEDTRDLNGAGQARLLVEPASIDEIIRLTNARNGRTGNGNAVKGVAR</sequence>
<dbReference type="InterPro" id="IPR003593">
    <property type="entry name" value="AAA+_ATPase"/>
</dbReference>
<dbReference type="InterPro" id="IPR003439">
    <property type="entry name" value="ABC_transporter-like_ATP-bd"/>
</dbReference>
<protein>
    <submittedName>
        <fullName evidence="5">ABC transporter ATP-binding protein</fullName>
    </submittedName>
</protein>
<keyword evidence="2" id="KW-0547">Nucleotide-binding</keyword>
<dbReference type="EMBL" id="NMWU01000008">
    <property type="protein sequence ID" value="PLS31616.1"/>
    <property type="molecule type" value="Genomic_DNA"/>
</dbReference>
<proteinExistence type="predicted"/>
<dbReference type="Proteomes" id="UP000235050">
    <property type="component" value="Unassembled WGS sequence"/>
</dbReference>
<dbReference type="InterPro" id="IPR051782">
    <property type="entry name" value="ABC_Transporter_VariousFunc"/>
</dbReference>